<proteinExistence type="predicted"/>
<dbReference type="InterPro" id="IPR014944">
    <property type="entry name" value="Toxin_SymE-like"/>
</dbReference>
<accession>A0A8I0CVH2</accession>
<dbReference type="GO" id="GO:0003723">
    <property type="term" value="F:RNA binding"/>
    <property type="evidence" value="ECO:0007669"/>
    <property type="project" value="InterPro"/>
</dbReference>
<sequence length="151" mass="16963">MAANEFMPDPTIAQTDPERSEGNDRFPEVTRKKDARRLHGKATVEAAVHARADTPVSSAACCELYSRIRNRFIPLSGEWLPKAGFLDGMPVKIRVMPDCIIITPQNTRELWGCIEGMSVVNINKKRVQEWLKMFPGALNDTGNIPTIRRTL</sequence>
<gene>
    <name evidence="3" type="ORF">HU722_09095</name>
</gene>
<feature type="region of interest" description="Disordered" evidence="1">
    <location>
        <begin position="1"/>
        <end position="34"/>
    </location>
</feature>
<feature type="domain" description="Toxin SymE-like" evidence="2">
    <location>
        <begin position="72"/>
        <end position="104"/>
    </location>
</feature>
<dbReference type="GO" id="GO:0016788">
    <property type="term" value="F:hydrolase activity, acting on ester bonds"/>
    <property type="evidence" value="ECO:0007669"/>
    <property type="project" value="InterPro"/>
</dbReference>
<comment type="caution">
    <text evidence="3">The sequence shown here is derived from an EMBL/GenBank/DDBJ whole genome shotgun (WGS) entry which is preliminary data.</text>
</comment>
<protein>
    <submittedName>
        <fullName evidence="3">Type I addiction module toxin, SymE family</fullName>
    </submittedName>
</protein>
<name>A0A8I0CVH2_9PSED</name>
<dbReference type="AlphaFoldDB" id="A0A8I0CVH2"/>
<dbReference type="EMBL" id="JABWQF010000004">
    <property type="protein sequence ID" value="MBC3291677.1"/>
    <property type="molecule type" value="Genomic_DNA"/>
</dbReference>
<evidence type="ECO:0000313" key="3">
    <source>
        <dbReference type="EMBL" id="MBC3291677.1"/>
    </source>
</evidence>
<organism evidence="3">
    <name type="scientific">Pseudomonas tritici</name>
    <dbReference type="NCBI Taxonomy" id="2745518"/>
    <lineage>
        <taxon>Bacteria</taxon>
        <taxon>Pseudomonadati</taxon>
        <taxon>Pseudomonadota</taxon>
        <taxon>Gammaproteobacteria</taxon>
        <taxon>Pseudomonadales</taxon>
        <taxon>Pseudomonadaceae</taxon>
        <taxon>Pseudomonas</taxon>
    </lineage>
</organism>
<reference evidence="3" key="1">
    <citation type="journal article" date="2020" name="Microorganisms">
        <title>Reliable Identification of Environmental Pseudomonas Isolates Using the rpoD Gene.</title>
        <authorList>
            <consortium name="The Broad Institute Genome Sequencing Platform"/>
            <person name="Girard L."/>
            <person name="Lood C."/>
            <person name="Rokni-Zadeh H."/>
            <person name="van Noort V."/>
            <person name="Lavigne R."/>
            <person name="De Mot R."/>
        </authorList>
    </citation>
    <scope>NUCLEOTIDE SEQUENCE [LARGE SCALE GENOMIC DNA]</scope>
    <source>
        <strain evidence="3">SWRI145</strain>
    </source>
</reference>
<evidence type="ECO:0000256" key="1">
    <source>
        <dbReference type="SAM" id="MobiDB-lite"/>
    </source>
</evidence>
<dbReference type="GO" id="GO:0005737">
    <property type="term" value="C:cytoplasm"/>
    <property type="evidence" value="ECO:0007669"/>
    <property type="project" value="InterPro"/>
</dbReference>
<dbReference type="Pfam" id="PF08845">
    <property type="entry name" value="SymE_toxin"/>
    <property type="match status" value="1"/>
</dbReference>
<evidence type="ECO:0000259" key="2">
    <source>
        <dbReference type="Pfam" id="PF08845"/>
    </source>
</evidence>
<dbReference type="GO" id="GO:0016070">
    <property type="term" value="P:RNA metabolic process"/>
    <property type="evidence" value="ECO:0007669"/>
    <property type="project" value="InterPro"/>
</dbReference>
<feature type="compositionally biased region" description="Basic and acidic residues" evidence="1">
    <location>
        <begin position="16"/>
        <end position="32"/>
    </location>
</feature>